<reference evidence="3 4" key="1">
    <citation type="journal article" date="2016" name="Int. J. Syst. Evol. Microbiol.">
        <title>Paraphotobacterium marinum gen. nov., sp. nov., a member of the family Vibrionaceae, isolated from surface seawater.</title>
        <authorList>
            <person name="Huang Z."/>
            <person name="Dong C."/>
            <person name="Shao Z."/>
        </authorList>
    </citation>
    <scope>NUCLEOTIDE SEQUENCE [LARGE SCALE GENOMIC DNA]</scope>
    <source>
        <strain evidence="3 4">NSCS20N07D</strain>
    </source>
</reference>
<dbReference type="CDD" id="cd07007">
    <property type="entry name" value="cupin_CapF-like_C"/>
    <property type="match status" value="1"/>
</dbReference>
<feature type="domain" description="NAD-dependent epimerase/dehydratase" evidence="1">
    <location>
        <begin position="5"/>
        <end position="183"/>
    </location>
</feature>
<dbReference type="OrthoDB" id="9801056at2"/>
<dbReference type="SUPFAM" id="SSF51735">
    <property type="entry name" value="NAD(P)-binding Rossmann-fold domains"/>
    <property type="match status" value="1"/>
</dbReference>
<name>A0A220VCN8_9GAMM</name>
<dbReference type="Gene3D" id="3.40.50.720">
    <property type="entry name" value="NAD(P)-binding Rossmann-like Domain"/>
    <property type="match status" value="1"/>
</dbReference>
<feature type="domain" description="Capsular polysaccharide assembling protein CapF C-terminal" evidence="2">
    <location>
        <begin position="261"/>
        <end position="370"/>
    </location>
</feature>
<gene>
    <name evidence="3" type="ORF">CF386_03165</name>
</gene>
<dbReference type="Proteomes" id="UP000242175">
    <property type="component" value="Chromosome large"/>
</dbReference>
<dbReference type="PANTHER" id="PTHR43245:SF55">
    <property type="entry name" value="NAD(P)-BINDING DOMAIN-CONTAINING PROTEIN"/>
    <property type="match status" value="1"/>
</dbReference>
<dbReference type="Pfam" id="PF01370">
    <property type="entry name" value="Epimerase"/>
    <property type="match status" value="1"/>
</dbReference>
<accession>A0A220VCN8</accession>
<organism evidence="3 4">
    <name type="scientific">Paraphotobacterium marinum</name>
    <dbReference type="NCBI Taxonomy" id="1755811"/>
    <lineage>
        <taxon>Bacteria</taxon>
        <taxon>Pseudomonadati</taxon>
        <taxon>Pseudomonadota</taxon>
        <taxon>Gammaproteobacteria</taxon>
        <taxon>Vibrionales</taxon>
        <taxon>Vibrionaceae</taxon>
        <taxon>Paraphotobacterium</taxon>
    </lineage>
</organism>
<evidence type="ECO:0000259" key="2">
    <source>
        <dbReference type="Pfam" id="PF14667"/>
    </source>
</evidence>
<dbReference type="EMBL" id="CP022355">
    <property type="protein sequence ID" value="ASK78105.1"/>
    <property type="molecule type" value="Genomic_DNA"/>
</dbReference>
<evidence type="ECO:0000259" key="1">
    <source>
        <dbReference type="Pfam" id="PF01370"/>
    </source>
</evidence>
<dbReference type="InterPro" id="IPR029303">
    <property type="entry name" value="CapF_C"/>
</dbReference>
<dbReference type="InterPro" id="IPR050177">
    <property type="entry name" value="Lipid_A_modif_metabolic_enz"/>
</dbReference>
<dbReference type="InterPro" id="IPR011051">
    <property type="entry name" value="RmlC_Cupin_sf"/>
</dbReference>
<dbReference type="KEGG" id="pmai:CF386_03165"/>
<dbReference type="InterPro" id="IPR001509">
    <property type="entry name" value="Epimerase_deHydtase"/>
</dbReference>
<dbReference type="SUPFAM" id="SSF51182">
    <property type="entry name" value="RmlC-like cupins"/>
    <property type="match status" value="1"/>
</dbReference>
<dbReference type="InterPro" id="IPR036291">
    <property type="entry name" value="NAD(P)-bd_dom_sf"/>
</dbReference>
<protein>
    <submittedName>
        <fullName evidence="3">Capsular biosynthesis protein</fullName>
    </submittedName>
</protein>
<evidence type="ECO:0000313" key="3">
    <source>
        <dbReference type="EMBL" id="ASK78105.1"/>
    </source>
</evidence>
<dbReference type="RefSeq" id="WP_089073014.1">
    <property type="nucleotide sequence ID" value="NZ_CBCSAM010000012.1"/>
</dbReference>
<dbReference type="PANTHER" id="PTHR43245">
    <property type="entry name" value="BIFUNCTIONAL POLYMYXIN RESISTANCE PROTEIN ARNA"/>
    <property type="match status" value="1"/>
</dbReference>
<dbReference type="InterPro" id="IPR014710">
    <property type="entry name" value="RmlC-like_jellyroll"/>
</dbReference>
<dbReference type="AlphaFoldDB" id="A0A220VCN8"/>
<keyword evidence="4" id="KW-1185">Reference proteome</keyword>
<evidence type="ECO:0000313" key="4">
    <source>
        <dbReference type="Proteomes" id="UP000242175"/>
    </source>
</evidence>
<proteinExistence type="predicted"/>
<dbReference type="Gene3D" id="2.60.120.10">
    <property type="entry name" value="Jelly Rolls"/>
    <property type="match status" value="1"/>
</dbReference>
<sequence>MKKKILVTGSKGFIAKNFISHLEYGGFSEFDVIKVCRSTSDQKLKQYVESADILIHLAGENRPKSREGFIEGNFNYTQKLVDYSKKNKTPIIYTSSIQAELNNDYGLSKLAAEETLLNYQKETGAIIAISRLPNVFGKWCKPNYNSFIATMCYNLWRDIPLNIKNENQILNLVYVDDVIKTLIEKMNEIIMNGKIGSNYFSINPQYKETIKNIFNFLNDIKDGQRNLKISNRSDGFNRALSATFLSYCPEKHIKYTLEEYADERGSFYEIFKLGKSGQISVSTTKPGIVRGNHFHHSKQEKFLVIKGKCAFKFRCIDSGNIVELQTSEDKKEVVEVPLGYTHNFTNIGTDELVVLIWCNEEFDRKNPDTYFLEV</sequence>
<dbReference type="Pfam" id="PF14667">
    <property type="entry name" value="Polysacc_synt_C"/>
    <property type="match status" value="1"/>
</dbReference>